<reference evidence="1 2" key="1">
    <citation type="submission" date="2020-02" db="EMBL/GenBank/DDBJ databases">
        <title>complete genome sequence of Rhodobacteraceae bacterium.</title>
        <authorList>
            <person name="Park J."/>
            <person name="Kim Y.-S."/>
            <person name="Kim K.-H."/>
        </authorList>
    </citation>
    <scope>NUCLEOTIDE SEQUENCE [LARGE SCALE GENOMIC DNA]</scope>
    <source>
        <strain evidence="1 2">RR4-56</strain>
    </source>
</reference>
<dbReference type="EMBL" id="CP049056">
    <property type="protein sequence ID" value="QIE55026.1"/>
    <property type="molecule type" value="Genomic_DNA"/>
</dbReference>
<name>A0A7L5BXQ0_9RHOB</name>
<protein>
    <submittedName>
        <fullName evidence="1">Uncharacterized protein</fullName>
    </submittedName>
</protein>
<dbReference type="RefSeq" id="WP_165096233.1">
    <property type="nucleotide sequence ID" value="NZ_CP049056.1"/>
</dbReference>
<keyword evidence="2" id="KW-1185">Reference proteome</keyword>
<organism evidence="1 2">
    <name type="scientific">Pikeienuella piscinae</name>
    <dbReference type="NCBI Taxonomy" id="2748098"/>
    <lineage>
        <taxon>Bacteria</taxon>
        <taxon>Pseudomonadati</taxon>
        <taxon>Pseudomonadota</taxon>
        <taxon>Alphaproteobacteria</taxon>
        <taxon>Rhodobacterales</taxon>
        <taxon>Paracoccaceae</taxon>
        <taxon>Pikeienuella</taxon>
    </lineage>
</organism>
<dbReference type="AlphaFoldDB" id="A0A7L5BXQ0"/>
<evidence type="ECO:0000313" key="1">
    <source>
        <dbReference type="EMBL" id="QIE55026.1"/>
    </source>
</evidence>
<sequence length="60" mass="6136">MALAGCDVTVTDATSRRASSDAARLVVELCAKAISAMTKPMAGPDATRLGAGRRAMARIT</sequence>
<accession>A0A7L5BXQ0</accession>
<evidence type="ECO:0000313" key="2">
    <source>
        <dbReference type="Proteomes" id="UP000503336"/>
    </source>
</evidence>
<gene>
    <name evidence="1" type="ORF">G5B40_05900</name>
</gene>
<proteinExistence type="predicted"/>
<dbReference type="KEGG" id="hdh:G5B40_05900"/>
<dbReference type="Proteomes" id="UP000503336">
    <property type="component" value="Chromosome"/>
</dbReference>